<feature type="compositionally biased region" description="Basic and acidic residues" evidence="1">
    <location>
        <begin position="318"/>
        <end position="328"/>
    </location>
</feature>
<feature type="compositionally biased region" description="Low complexity" evidence="1">
    <location>
        <begin position="87"/>
        <end position="101"/>
    </location>
</feature>
<evidence type="ECO:0000313" key="3">
    <source>
        <dbReference type="WBParaSite" id="PTRK_0000056300.1"/>
    </source>
</evidence>
<keyword evidence="2" id="KW-1185">Reference proteome</keyword>
<feature type="compositionally biased region" description="Basic and acidic residues" evidence="1">
    <location>
        <begin position="58"/>
        <end position="79"/>
    </location>
</feature>
<feature type="compositionally biased region" description="Low complexity" evidence="1">
    <location>
        <begin position="414"/>
        <end position="430"/>
    </location>
</feature>
<reference evidence="3" key="1">
    <citation type="submission" date="2017-02" db="UniProtKB">
        <authorList>
            <consortium name="WormBaseParasite"/>
        </authorList>
    </citation>
    <scope>IDENTIFICATION</scope>
</reference>
<feature type="region of interest" description="Disordered" evidence="1">
    <location>
        <begin position="1"/>
        <end position="173"/>
    </location>
</feature>
<feature type="region of interest" description="Disordered" evidence="1">
    <location>
        <begin position="226"/>
        <end position="430"/>
    </location>
</feature>
<feature type="compositionally biased region" description="Basic residues" evidence="1">
    <location>
        <begin position="235"/>
        <end position="247"/>
    </location>
</feature>
<sequence length="430" mass="45281">MRWTAPSACLNAGAVPVGAGRGRRPGGGAERGRRRLSGQALRPRRTDRAGRGPVAPPRDGRGPDRAQGRRPGDEPDRPHRPPRGPGDRPAAARVPAAGVPDAPRRSGGDAHHAAGEGLGLPLRPADQRHRRPHQPPALQDRQGLRQSHAADRARRGVPAGGVRPQHETALALSTDALPADAAVSGAVRRALPLSADGAGSLGHYRQCLGIAVGPAQGRRAAVDCALGRLPPDRHGRGRPRAPSRRHRRGDDPVRRRTPVRRRGHRRHRSLSGAADPGPVGGDGHGAGAGRRRRAVDQPGRRARHGRSEPRGGGGAGGRPEDSRPDPPLRRRAGRTGRGAEWDAGPAGGLDGLDPPRGRRHRPRPADPAEPDEGQDGGRPDRRRGGADVGRGRSQRGAGRGGRPAEDLQHRAGHRPTAGGRGARAQGVRRR</sequence>
<dbReference type="Proteomes" id="UP000038045">
    <property type="component" value="Unplaced"/>
</dbReference>
<feature type="compositionally biased region" description="Basic and acidic residues" evidence="1">
    <location>
        <begin position="102"/>
        <end position="114"/>
    </location>
</feature>
<feature type="compositionally biased region" description="Basic residues" evidence="1">
    <location>
        <begin position="255"/>
        <end position="269"/>
    </location>
</feature>
<dbReference type="AlphaFoldDB" id="A0A0N4Z1E5"/>
<accession>A0A0N4Z1E5</accession>
<feature type="compositionally biased region" description="Basic and acidic residues" evidence="1">
    <location>
        <begin position="294"/>
        <end position="309"/>
    </location>
</feature>
<name>A0A0N4Z1E5_PARTI</name>
<evidence type="ECO:0000313" key="2">
    <source>
        <dbReference type="Proteomes" id="UP000038045"/>
    </source>
</evidence>
<organism evidence="2 3">
    <name type="scientific">Parastrongyloides trichosuri</name>
    <name type="common">Possum-specific nematode worm</name>
    <dbReference type="NCBI Taxonomy" id="131310"/>
    <lineage>
        <taxon>Eukaryota</taxon>
        <taxon>Metazoa</taxon>
        <taxon>Ecdysozoa</taxon>
        <taxon>Nematoda</taxon>
        <taxon>Chromadorea</taxon>
        <taxon>Rhabditida</taxon>
        <taxon>Tylenchina</taxon>
        <taxon>Panagrolaimomorpha</taxon>
        <taxon>Strongyloidoidea</taxon>
        <taxon>Strongyloididae</taxon>
        <taxon>Parastrongyloides</taxon>
    </lineage>
</organism>
<proteinExistence type="predicted"/>
<protein>
    <submittedName>
        <fullName evidence="3">LigA</fullName>
    </submittedName>
</protein>
<dbReference type="WBParaSite" id="PTRK_0000056300.1">
    <property type="protein sequence ID" value="PTRK_0000056300.1"/>
    <property type="gene ID" value="PTRK_0000056300"/>
</dbReference>
<feature type="compositionally biased region" description="Gly residues" evidence="1">
    <location>
        <begin position="278"/>
        <end position="288"/>
    </location>
</feature>
<feature type="compositionally biased region" description="Basic and acidic residues" evidence="1">
    <location>
        <begin position="375"/>
        <end position="385"/>
    </location>
</feature>
<evidence type="ECO:0000256" key="1">
    <source>
        <dbReference type="SAM" id="MobiDB-lite"/>
    </source>
</evidence>